<accession>A0A3E2BKK6</accession>
<protein>
    <recommendedName>
        <fullName evidence="4">Type II secretion system protein GspG C-terminal domain-containing protein</fullName>
    </recommendedName>
</protein>
<proteinExistence type="predicted"/>
<evidence type="ECO:0000313" key="3">
    <source>
        <dbReference type="Proteomes" id="UP000257323"/>
    </source>
</evidence>
<evidence type="ECO:0008006" key="4">
    <source>
        <dbReference type="Google" id="ProtNLM"/>
    </source>
</evidence>
<sequence length="442" mass="49777">MAAGMKKVLGRVGLIILILVIIVLGVRAILNYAIGRNLERCLSEARARGLLIEASSLLPPCPDLENAALLWKTAESLLVFEPEDKQLLPGVSDISDWKEFSPEERMKLAATAEKNRKALDLMLEAAGRRCFQYAITKDPVPIQEMPNAVLLMQATRLLAADSIFKAESGQLDQAVEQMVKGLKFCRLYADSPSVMIYLIAMANTRLLAHNLNRIVSGKPLAEETARHLMELLDPEWWRTTMAMVFKREFSGFLVEYYRHVLAGKSLGGVNEKPLERIYFWLTRPLLKAELIWVCRRQAGTMEGITEPFFRNEKARAGLLQDPKIPAPYRMARLLLPHLYTVILKEATLEAQLEAARTGLAGKLFRQMNGRYPAALSELVPGFLAKEPVDPFNGQPLVYKATNDGFIVYSLGSNLKDDGGRMSMMTQAVMEKDDDWAWRDNWH</sequence>
<reference evidence="2 3" key="1">
    <citation type="submission" date="2018-08" db="EMBL/GenBank/DDBJ databases">
        <title>Genome analysis of the thermophilic bacterium of the candidate phylum Aminicenantes from deep subsurface aquifer revealed its physiology and ecological role.</title>
        <authorList>
            <person name="Kadnikov V.V."/>
            <person name="Mardanov A.V."/>
            <person name="Beletsky A.V."/>
            <person name="Karnachuk O.V."/>
            <person name="Ravin N.V."/>
        </authorList>
    </citation>
    <scope>NUCLEOTIDE SEQUENCE [LARGE SCALE GENOMIC DNA]</scope>
    <source>
        <strain evidence="2">BY38</strain>
    </source>
</reference>
<evidence type="ECO:0000256" key="1">
    <source>
        <dbReference type="SAM" id="Phobius"/>
    </source>
</evidence>
<keyword evidence="1" id="KW-0812">Transmembrane</keyword>
<dbReference type="EMBL" id="QUAH01000012">
    <property type="protein sequence ID" value="RFT15192.1"/>
    <property type="molecule type" value="Genomic_DNA"/>
</dbReference>
<dbReference type="Proteomes" id="UP000257323">
    <property type="component" value="Unassembled WGS sequence"/>
</dbReference>
<comment type="caution">
    <text evidence="2">The sequence shown here is derived from an EMBL/GenBank/DDBJ whole genome shotgun (WGS) entry which is preliminary data.</text>
</comment>
<feature type="transmembrane region" description="Helical" evidence="1">
    <location>
        <begin position="12"/>
        <end position="34"/>
    </location>
</feature>
<organism evidence="2 3">
    <name type="scientific">Candidatus Saccharicenans subterraneus</name>
    <dbReference type="NCBI Taxonomy" id="2508984"/>
    <lineage>
        <taxon>Bacteria</taxon>
        <taxon>Candidatus Aminicenantota</taxon>
        <taxon>Candidatus Aminicenantia</taxon>
        <taxon>Candidatus Aminicenantales</taxon>
        <taxon>Candidatus Saccharicenantaceae</taxon>
        <taxon>Candidatus Saccharicenans</taxon>
    </lineage>
</organism>
<keyword evidence="1" id="KW-0472">Membrane</keyword>
<evidence type="ECO:0000313" key="2">
    <source>
        <dbReference type="EMBL" id="RFT15192.1"/>
    </source>
</evidence>
<dbReference type="AlphaFoldDB" id="A0A3E2BKK6"/>
<keyword evidence="1" id="KW-1133">Transmembrane helix</keyword>
<name>A0A3E2BKK6_9BACT</name>
<gene>
    <name evidence="2" type="ORF">OP8BY_0656</name>
</gene>